<sequence length="134" mass="15064">MSAILYIKTGNHLSSGGNSFMIYATAVKFEDENSDRTPKAIDSIYLDSTSDETWHFGEGENTTPIKGWYDKHDVYRWLFLNFDKGLVMKVVTGEKPDIKPVGKDKDDPDGYVRSEKNGIVVDNLEMLPDSPSPL</sequence>
<name>A6ZIQ7_LACPN</name>
<dbReference type="AlphaFoldDB" id="A6ZIQ7"/>
<proteinExistence type="predicted"/>
<dbReference type="RefSeq" id="WP_011982242.1">
    <property type="nucleotide sequence ID" value="NZ_CP141334.1"/>
</dbReference>
<evidence type="ECO:0000313" key="1">
    <source>
        <dbReference type="EMBL" id="ABS12464.2"/>
    </source>
</evidence>
<geneLocation type="plasmid" evidence="1">
    <name>pM4</name>
</geneLocation>
<protein>
    <submittedName>
        <fullName evidence="1">Uncharacterized protein</fullName>
    </submittedName>
</protein>
<dbReference type="EMBL" id="EF690364">
    <property type="protein sequence ID" value="ABS12464.2"/>
    <property type="molecule type" value="Genomic_DNA"/>
</dbReference>
<reference evidence="1" key="1">
    <citation type="journal article" date="2008" name="FEMS Microbiol. Lett.">
        <title>Characterization of a cryptic plasmid pM4 from Lactobacillus plantarum M4.</title>
        <authorList>
            <person name="Yin S."/>
            <person name="Hao Y."/>
            <person name="Zhai Z."/>
            <person name="Li R."/>
            <person name="Huang Y."/>
            <person name="Tian H."/>
            <person name="Luo Y."/>
        </authorList>
    </citation>
    <scope>NUCLEOTIDE SEQUENCE</scope>
    <source>
        <strain evidence="1">M4</strain>
        <plasmid evidence="1">pM4</plasmid>
    </source>
</reference>
<organism evidence="1">
    <name type="scientific">Lactiplantibacillus plantarum</name>
    <name type="common">Lactobacillus plantarum</name>
    <dbReference type="NCBI Taxonomy" id="1590"/>
    <lineage>
        <taxon>Bacteria</taxon>
        <taxon>Bacillati</taxon>
        <taxon>Bacillota</taxon>
        <taxon>Bacilli</taxon>
        <taxon>Lactobacillales</taxon>
        <taxon>Lactobacillaceae</taxon>
        <taxon>Lactiplantibacillus</taxon>
    </lineage>
</organism>
<keyword evidence="1" id="KW-0614">Plasmid</keyword>
<accession>A6ZIQ7</accession>